<dbReference type="AlphaFoldDB" id="I4BA60"/>
<organism evidence="1 2">
    <name type="scientific">Turneriella parva (strain ATCC BAA-1111 / DSM 21527 / NCTC 11395 / H)</name>
    <name type="common">Leptospira parva</name>
    <dbReference type="NCBI Taxonomy" id="869212"/>
    <lineage>
        <taxon>Bacteria</taxon>
        <taxon>Pseudomonadati</taxon>
        <taxon>Spirochaetota</taxon>
        <taxon>Spirochaetia</taxon>
        <taxon>Leptospirales</taxon>
        <taxon>Leptospiraceae</taxon>
        <taxon>Turneriella</taxon>
    </lineage>
</organism>
<keyword evidence="2" id="KW-1185">Reference proteome</keyword>
<dbReference type="Proteomes" id="UP000006048">
    <property type="component" value="Chromosome"/>
</dbReference>
<dbReference type="RefSeq" id="WP_014804645.1">
    <property type="nucleotide sequence ID" value="NC_018020.1"/>
</dbReference>
<dbReference type="EMBL" id="CP002959">
    <property type="protein sequence ID" value="AFM14167.1"/>
    <property type="molecule type" value="Genomic_DNA"/>
</dbReference>
<sequence length="99" mass="11466">MLEKKKYGCRLSLLMGIYDEQFGLKLNDEVKDLDAFKGHVVLELRKDKTHKILEEAGETIFARRVLLDFPAPLQYVRGLKVKFLKFSGSPELFVQYSTL</sequence>
<accession>I4BA60</accession>
<proteinExistence type="predicted"/>
<dbReference type="KEGG" id="tpx:Turpa_3530"/>
<name>I4BA60_TURPD</name>
<evidence type="ECO:0000313" key="2">
    <source>
        <dbReference type="Proteomes" id="UP000006048"/>
    </source>
</evidence>
<reference evidence="1 2" key="1">
    <citation type="submission" date="2012-06" db="EMBL/GenBank/DDBJ databases">
        <title>The complete chromosome of genome of Turneriella parva DSM 21527.</title>
        <authorList>
            <consortium name="US DOE Joint Genome Institute (JGI-PGF)"/>
            <person name="Lucas S."/>
            <person name="Han J."/>
            <person name="Lapidus A."/>
            <person name="Bruce D."/>
            <person name="Goodwin L."/>
            <person name="Pitluck S."/>
            <person name="Peters L."/>
            <person name="Kyrpides N."/>
            <person name="Mavromatis K."/>
            <person name="Ivanova N."/>
            <person name="Mikhailova N."/>
            <person name="Chertkov O."/>
            <person name="Detter J.C."/>
            <person name="Tapia R."/>
            <person name="Han C."/>
            <person name="Land M."/>
            <person name="Hauser L."/>
            <person name="Markowitz V."/>
            <person name="Cheng J.-F."/>
            <person name="Hugenholtz P."/>
            <person name="Woyke T."/>
            <person name="Wu D."/>
            <person name="Gronow S."/>
            <person name="Wellnitz S."/>
            <person name="Brambilla E."/>
            <person name="Klenk H.-P."/>
            <person name="Eisen J.A."/>
        </authorList>
    </citation>
    <scope>NUCLEOTIDE SEQUENCE [LARGE SCALE GENOMIC DNA]</scope>
    <source>
        <strain evidence="2">ATCC BAA-1111 / DSM 21527 / NCTC 11395 / H</strain>
    </source>
</reference>
<evidence type="ECO:0000313" key="1">
    <source>
        <dbReference type="EMBL" id="AFM14167.1"/>
    </source>
</evidence>
<protein>
    <submittedName>
        <fullName evidence="1">Uncharacterized protein</fullName>
    </submittedName>
</protein>
<gene>
    <name evidence="1" type="ordered locus">Turpa_3530</name>
</gene>
<dbReference type="STRING" id="869212.Turpa_3530"/>
<dbReference type="HOGENOM" id="CLU_2319285_0_0_12"/>